<keyword evidence="2" id="KW-1185">Reference proteome</keyword>
<comment type="caution">
    <text evidence="1">The sequence shown here is derived from an EMBL/GenBank/DDBJ whole genome shotgun (WGS) entry which is preliminary data.</text>
</comment>
<dbReference type="EMBL" id="CAJNDS010001021">
    <property type="protein sequence ID" value="CAE7244252.1"/>
    <property type="molecule type" value="Genomic_DNA"/>
</dbReference>
<evidence type="ECO:0000313" key="1">
    <source>
        <dbReference type="EMBL" id="CAE7244252.1"/>
    </source>
</evidence>
<protein>
    <submittedName>
        <fullName evidence="1">Spag6 protein</fullName>
    </submittedName>
</protein>
<dbReference type="AlphaFoldDB" id="A0A812LB37"/>
<reference evidence="1" key="1">
    <citation type="submission" date="2021-02" db="EMBL/GenBank/DDBJ databases">
        <authorList>
            <person name="Dougan E. K."/>
            <person name="Rhodes N."/>
            <person name="Thang M."/>
            <person name="Chan C."/>
        </authorList>
    </citation>
    <scope>NUCLEOTIDE SEQUENCE</scope>
</reference>
<organism evidence="1 2">
    <name type="scientific">Symbiodinium natans</name>
    <dbReference type="NCBI Taxonomy" id="878477"/>
    <lineage>
        <taxon>Eukaryota</taxon>
        <taxon>Sar</taxon>
        <taxon>Alveolata</taxon>
        <taxon>Dinophyceae</taxon>
        <taxon>Suessiales</taxon>
        <taxon>Symbiodiniaceae</taxon>
        <taxon>Symbiodinium</taxon>
    </lineage>
</organism>
<sequence>MCGNGSFCYVRQAYLQDFIRRWDLDDSVASQLRALNRAQLSEVMTCNIAQARNPSAMVKSRIRSVLARPSQAEFSAHQQTVEEYLARYNVDEAAQAEMRSAAPEVQLRVMEQELSNCRNPSAVLSSRIREISRGSR</sequence>
<gene>
    <name evidence="1" type="primary">Spag6</name>
    <name evidence="1" type="ORF">SNAT2548_LOCUS11401</name>
</gene>
<evidence type="ECO:0000313" key="2">
    <source>
        <dbReference type="Proteomes" id="UP000604046"/>
    </source>
</evidence>
<dbReference type="Proteomes" id="UP000604046">
    <property type="component" value="Unassembled WGS sequence"/>
</dbReference>
<accession>A0A812LB37</accession>
<name>A0A812LB37_9DINO</name>
<proteinExistence type="predicted"/>